<dbReference type="Proteomes" id="UP000567885">
    <property type="component" value="Unassembled WGS sequence"/>
</dbReference>
<dbReference type="OrthoDB" id="4985941at2759"/>
<evidence type="ECO:0000313" key="1">
    <source>
        <dbReference type="EMBL" id="KAF5658452.1"/>
    </source>
</evidence>
<organism evidence="1 2">
    <name type="scientific">Fusarium heterosporum</name>
    <dbReference type="NCBI Taxonomy" id="42747"/>
    <lineage>
        <taxon>Eukaryota</taxon>
        <taxon>Fungi</taxon>
        <taxon>Dikarya</taxon>
        <taxon>Ascomycota</taxon>
        <taxon>Pezizomycotina</taxon>
        <taxon>Sordariomycetes</taxon>
        <taxon>Hypocreomycetidae</taxon>
        <taxon>Hypocreales</taxon>
        <taxon>Nectriaceae</taxon>
        <taxon>Fusarium</taxon>
        <taxon>Fusarium heterosporum species complex</taxon>
    </lineage>
</organism>
<dbReference type="EMBL" id="JAAGWQ010000238">
    <property type="protein sequence ID" value="KAF5658452.1"/>
    <property type="molecule type" value="Genomic_DNA"/>
</dbReference>
<reference evidence="1 2" key="1">
    <citation type="submission" date="2020-05" db="EMBL/GenBank/DDBJ databases">
        <title>Identification and distribution of gene clusters putatively required for synthesis of sphingolipid metabolism inhibitors in phylogenetically diverse species of the filamentous fungus Fusarium.</title>
        <authorList>
            <person name="Kim H.-S."/>
            <person name="Busman M."/>
            <person name="Brown D.W."/>
            <person name="Divon H."/>
            <person name="Uhlig S."/>
            <person name="Proctor R.H."/>
        </authorList>
    </citation>
    <scope>NUCLEOTIDE SEQUENCE [LARGE SCALE GENOMIC DNA]</scope>
    <source>
        <strain evidence="1 2">NRRL 20693</strain>
    </source>
</reference>
<gene>
    <name evidence="1" type="ORF">FHETE_9876</name>
</gene>
<comment type="caution">
    <text evidence="1">The sequence shown here is derived from an EMBL/GenBank/DDBJ whole genome shotgun (WGS) entry which is preliminary data.</text>
</comment>
<name>A0A8H5SVJ8_FUSHE</name>
<accession>A0A8H5SVJ8</accession>
<keyword evidence="2" id="KW-1185">Reference proteome</keyword>
<protein>
    <submittedName>
        <fullName evidence="1">Uncharacterized protein</fullName>
    </submittedName>
</protein>
<sequence length="226" mass="25807">MCRPFRYVYPGCGHPVDLDLEIWTIERCRLAHLSNRDCWIPQDIPDELIERKPWPNDSLSEPCYMPHEPQKSDAEFESSIMQHLAQMGEDSKTSIVTLQANHDNDEDAALFTQEMLLDESVLLNYEEITIGGEEESLSHIDFPGDEGLVIDEEASRYEQSFFLQDPIFSSDSDELSFIGQIVDDTISELSIAATEDNVEWAQVVALGVDMTPFDDEEIMDINDYFT</sequence>
<proteinExistence type="predicted"/>
<dbReference type="AlphaFoldDB" id="A0A8H5SVJ8"/>
<evidence type="ECO:0000313" key="2">
    <source>
        <dbReference type="Proteomes" id="UP000567885"/>
    </source>
</evidence>